<dbReference type="Proteomes" id="UP000030905">
    <property type="component" value="Chromosome"/>
</dbReference>
<reference evidence="1 4" key="1">
    <citation type="journal article" date="2015" name="Genome Announc.">
        <title>Complete Genome Sequence of the Nitrogen-Fixing and Solvent-Producing Clostridium pasteurianum DSM 525.</title>
        <authorList>
            <person name="Poehlein A."/>
            <person name="Grosse-Honebrink A."/>
            <person name="Zhang Y."/>
            <person name="Minton N.P."/>
            <person name="Daniel R."/>
        </authorList>
    </citation>
    <scope>NUCLEOTIDE SEQUENCE [LARGE SCALE GENOMIC DNA]</scope>
    <source>
        <strain evidence="1">DSM 525</strain>
        <strain evidence="4">DSM 525 / ATCC 6013</strain>
    </source>
</reference>
<dbReference type="RefSeq" id="WP_087946533.1">
    <property type="nucleotide sequence ID" value="NZ_ANZB01000001.1"/>
</dbReference>
<accession>A0A0H3J5U3</accession>
<reference evidence="2 3" key="3">
    <citation type="journal article" name="Genome Announc.">
        <title>Improved Draft Genome Sequence of Clostridium pasteurianum Strain ATCC 6013 (DSM 525) Using a Hybrid Next-Generation Sequencing Approach.</title>
        <authorList>
            <person name="Pyne M.E."/>
            <person name="Utturkar S."/>
            <person name="Brown S.D."/>
            <person name="Moo-Young M."/>
            <person name="Chung D.A."/>
            <person name="Chou C.P."/>
        </authorList>
    </citation>
    <scope>NUCLEOTIDE SEQUENCE [LARGE SCALE GENOMIC DNA]</scope>
    <source>
        <strain evidence="2 3">ATCC 6013</strain>
    </source>
</reference>
<proteinExistence type="predicted"/>
<evidence type="ECO:0000313" key="3">
    <source>
        <dbReference type="Proteomes" id="UP000028042"/>
    </source>
</evidence>
<dbReference type="KEGG" id="cpae:CPAST_c02000"/>
<protein>
    <submittedName>
        <fullName evidence="1">Uncharacterized protein</fullName>
    </submittedName>
</protein>
<gene>
    <name evidence="1" type="ORF">CLPA_c02000</name>
    <name evidence="2" type="ORF">CP6013_02947</name>
</gene>
<evidence type="ECO:0000313" key="1">
    <source>
        <dbReference type="EMBL" id="AJA50288.1"/>
    </source>
</evidence>
<reference evidence="2" key="2">
    <citation type="submission" date="2015-10" db="EMBL/GenBank/DDBJ databases">
        <title>Improved Draft Genome Sequence of Clostridium pasteurianum Strain ATCC 6013 (DSM 525) Using a Hybrid Next-Generation Sequencing Approach.</title>
        <authorList>
            <person name="Pyne M.E."/>
            <person name="Utturkar S.M."/>
            <person name="Brown S.D."/>
            <person name="Moo-Young M."/>
            <person name="Chung D.A."/>
            <person name="Chou P.C."/>
        </authorList>
    </citation>
    <scope>NUCLEOTIDE SEQUENCE</scope>
    <source>
        <strain evidence="2">ATCC 6013</strain>
    </source>
</reference>
<dbReference type="KEGG" id="cpat:CLPA_c02000"/>
<dbReference type="EMBL" id="CP009268">
    <property type="protein sequence ID" value="AJA50288.1"/>
    <property type="molecule type" value="Genomic_DNA"/>
</dbReference>
<dbReference type="GeneID" id="93076190"/>
<dbReference type="Proteomes" id="UP000028042">
    <property type="component" value="Unassembled WGS sequence"/>
</dbReference>
<dbReference type="AlphaFoldDB" id="A0A0H3J5U3"/>
<name>A0A0H3J5U3_CLOPA</name>
<dbReference type="EMBL" id="JPGY02000001">
    <property type="protein sequence ID" value="KRU13699.1"/>
    <property type="molecule type" value="Genomic_DNA"/>
</dbReference>
<keyword evidence="4" id="KW-1185">Reference proteome</keyword>
<organism evidence="1 4">
    <name type="scientific">Clostridium pasteurianum DSM 525 = ATCC 6013</name>
    <dbReference type="NCBI Taxonomy" id="1262449"/>
    <lineage>
        <taxon>Bacteria</taxon>
        <taxon>Bacillati</taxon>
        <taxon>Bacillota</taxon>
        <taxon>Clostridia</taxon>
        <taxon>Eubacteriales</taxon>
        <taxon>Clostridiaceae</taxon>
        <taxon>Clostridium</taxon>
    </lineage>
</organism>
<evidence type="ECO:0000313" key="2">
    <source>
        <dbReference type="EMBL" id="KRU13699.1"/>
    </source>
</evidence>
<dbReference type="PATRIC" id="fig|1262449.7.peg.179"/>
<evidence type="ECO:0000313" key="4">
    <source>
        <dbReference type="Proteomes" id="UP000030905"/>
    </source>
</evidence>
<sequence length="48" mass="5638">MRNFTKNIINKLKTDLKSLEIEGPEKNPKIIKRDIMKLLLELLTWLGS</sequence>